<evidence type="ECO:0000313" key="2">
    <source>
        <dbReference type="Proteomes" id="UP000095287"/>
    </source>
</evidence>
<dbReference type="WBParaSite" id="L893_g1887.t1">
    <property type="protein sequence ID" value="L893_g1887.t1"/>
    <property type="gene ID" value="L893_g1887"/>
</dbReference>
<feature type="region of interest" description="Disordered" evidence="1">
    <location>
        <begin position="1"/>
        <end position="77"/>
    </location>
</feature>
<evidence type="ECO:0000256" key="1">
    <source>
        <dbReference type="SAM" id="MobiDB-lite"/>
    </source>
</evidence>
<feature type="compositionally biased region" description="Basic residues" evidence="1">
    <location>
        <begin position="48"/>
        <end position="57"/>
    </location>
</feature>
<accession>A0A1I7YR35</accession>
<name>A0A1I7YR35_9BILA</name>
<evidence type="ECO:0000313" key="3">
    <source>
        <dbReference type="WBParaSite" id="L893_g1887.t1"/>
    </source>
</evidence>
<proteinExistence type="predicted"/>
<protein>
    <submittedName>
        <fullName evidence="3">Pecanex-like protein</fullName>
    </submittedName>
</protein>
<feature type="compositionally biased region" description="Polar residues" evidence="1">
    <location>
        <begin position="10"/>
        <end position="27"/>
    </location>
</feature>
<keyword evidence="2" id="KW-1185">Reference proteome</keyword>
<feature type="compositionally biased region" description="Polar residues" evidence="1">
    <location>
        <begin position="34"/>
        <end position="45"/>
    </location>
</feature>
<sequence length="162" mass="18314">EEPIDEEPEGSTTQQQRTQRLIDSSQLVRKAETSHLTPSDYNRITRSSSRRGNARSRRVNESMEVPKSLSKNKESPSGQCIVIGEETLPEPTDIAAALIRDKNENLTYWVDGVATLNYYFIGVNLRNRIYAEELNGGSYEYDATDVGDLSTVIAHEIDRYML</sequence>
<reference evidence="3" key="1">
    <citation type="submission" date="2016-11" db="UniProtKB">
        <authorList>
            <consortium name="WormBaseParasite"/>
        </authorList>
    </citation>
    <scope>IDENTIFICATION</scope>
</reference>
<organism evidence="2 3">
    <name type="scientific">Steinernema glaseri</name>
    <dbReference type="NCBI Taxonomy" id="37863"/>
    <lineage>
        <taxon>Eukaryota</taxon>
        <taxon>Metazoa</taxon>
        <taxon>Ecdysozoa</taxon>
        <taxon>Nematoda</taxon>
        <taxon>Chromadorea</taxon>
        <taxon>Rhabditida</taxon>
        <taxon>Tylenchina</taxon>
        <taxon>Panagrolaimomorpha</taxon>
        <taxon>Strongyloidoidea</taxon>
        <taxon>Steinernematidae</taxon>
        <taxon>Steinernema</taxon>
    </lineage>
</organism>
<dbReference type="Proteomes" id="UP000095287">
    <property type="component" value="Unplaced"/>
</dbReference>
<dbReference type="AlphaFoldDB" id="A0A1I7YR35"/>